<evidence type="ECO:0000313" key="3">
    <source>
        <dbReference type="EMBL" id="CAK9042927.1"/>
    </source>
</evidence>
<keyword evidence="4" id="KW-1185">Reference proteome</keyword>
<proteinExistence type="predicted"/>
<dbReference type="EMBL" id="CAXAMM010018113">
    <property type="protein sequence ID" value="CAK9042701.1"/>
    <property type="molecule type" value="Genomic_DNA"/>
</dbReference>
<feature type="region of interest" description="Disordered" evidence="1">
    <location>
        <begin position="32"/>
        <end position="59"/>
    </location>
</feature>
<dbReference type="EMBL" id="CAXAMM010018224">
    <property type="protein sequence ID" value="CAK9042927.1"/>
    <property type="molecule type" value="Genomic_DNA"/>
</dbReference>
<feature type="compositionally biased region" description="Basic and acidic residues" evidence="1">
    <location>
        <begin position="50"/>
        <end position="59"/>
    </location>
</feature>
<reference evidence="2 4" key="1">
    <citation type="submission" date="2024-02" db="EMBL/GenBank/DDBJ databases">
        <authorList>
            <person name="Chen Y."/>
            <person name="Shah S."/>
            <person name="Dougan E. K."/>
            <person name="Thang M."/>
            <person name="Chan C."/>
        </authorList>
    </citation>
    <scope>NUCLEOTIDE SEQUENCE [LARGE SCALE GENOMIC DNA]</scope>
</reference>
<gene>
    <name evidence="2" type="ORF">SCF082_LOCUS24537</name>
    <name evidence="3" type="ORF">SCF082_LOCUS24625</name>
</gene>
<accession>A0ABP0LTY6</accession>
<comment type="caution">
    <text evidence="2">The sequence shown here is derived from an EMBL/GenBank/DDBJ whole genome shotgun (WGS) entry which is preliminary data.</text>
</comment>
<name>A0ABP0LTY6_9DINO</name>
<evidence type="ECO:0000313" key="4">
    <source>
        <dbReference type="Proteomes" id="UP001642464"/>
    </source>
</evidence>
<evidence type="ECO:0000256" key="1">
    <source>
        <dbReference type="SAM" id="MobiDB-lite"/>
    </source>
</evidence>
<organism evidence="2 4">
    <name type="scientific">Durusdinium trenchii</name>
    <dbReference type="NCBI Taxonomy" id="1381693"/>
    <lineage>
        <taxon>Eukaryota</taxon>
        <taxon>Sar</taxon>
        <taxon>Alveolata</taxon>
        <taxon>Dinophyceae</taxon>
        <taxon>Suessiales</taxon>
        <taxon>Symbiodiniaceae</taxon>
        <taxon>Durusdinium</taxon>
    </lineage>
</organism>
<sequence length="59" mass="6959">RQELWERKKHQLRREVEAEAKGSRVAKILKEAERENESQEELSAGAEKLQQLKDRSQAE</sequence>
<feature type="non-terminal residue" evidence="2">
    <location>
        <position position="59"/>
    </location>
</feature>
<evidence type="ECO:0000313" key="2">
    <source>
        <dbReference type="EMBL" id="CAK9042701.1"/>
    </source>
</evidence>
<dbReference type="Proteomes" id="UP001642464">
    <property type="component" value="Unassembled WGS sequence"/>
</dbReference>
<protein>
    <submittedName>
        <fullName evidence="2">Uncharacterized protein</fullName>
    </submittedName>
</protein>
<feature type="non-terminal residue" evidence="2">
    <location>
        <position position="1"/>
    </location>
</feature>